<name>A0AAV6UUQ2_9ARAC</name>
<protein>
    <submittedName>
        <fullName evidence="2">Uncharacterized protein</fullName>
    </submittedName>
</protein>
<evidence type="ECO:0000313" key="3">
    <source>
        <dbReference type="Proteomes" id="UP000827092"/>
    </source>
</evidence>
<feature type="compositionally biased region" description="Basic and acidic residues" evidence="1">
    <location>
        <begin position="1"/>
        <end position="37"/>
    </location>
</feature>
<gene>
    <name evidence="2" type="ORF">JTE90_008426</name>
</gene>
<keyword evidence="3" id="KW-1185">Reference proteome</keyword>
<dbReference type="AlphaFoldDB" id="A0AAV6UUQ2"/>
<accession>A0AAV6UUQ2</accession>
<sequence>MIDFKKAQKEEEKGKSFWKTPEESNQKSREGSEKNRTMSELNRTGERGFTLLLLTPDGVKDEMKGFKF</sequence>
<dbReference type="Proteomes" id="UP000827092">
    <property type="component" value="Unassembled WGS sequence"/>
</dbReference>
<dbReference type="EMBL" id="JAFNEN010000268">
    <property type="protein sequence ID" value="KAG8187539.1"/>
    <property type="molecule type" value="Genomic_DNA"/>
</dbReference>
<feature type="region of interest" description="Disordered" evidence="1">
    <location>
        <begin position="1"/>
        <end position="43"/>
    </location>
</feature>
<proteinExistence type="predicted"/>
<evidence type="ECO:0000313" key="2">
    <source>
        <dbReference type="EMBL" id="KAG8187539.1"/>
    </source>
</evidence>
<evidence type="ECO:0000256" key="1">
    <source>
        <dbReference type="SAM" id="MobiDB-lite"/>
    </source>
</evidence>
<reference evidence="2 3" key="1">
    <citation type="journal article" date="2022" name="Nat. Ecol. Evol.">
        <title>A masculinizing supergene underlies an exaggerated male reproductive morph in a spider.</title>
        <authorList>
            <person name="Hendrickx F."/>
            <person name="De Corte Z."/>
            <person name="Sonet G."/>
            <person name="Van Belleghem S.M."/>
            <person name="Kostlbacher S."/>
            <person name="Vangestel C."/>
        </authorList>
    </citation>
    <scope>NUCLEOTIDE SEQUENCE [LARGE SCALE GENOMIC DNA]</scope>
    <source>
        <strain evidence="2">W744_W776</strain>
    </source>
</reference>
<comment type="caution">
    <text evidence="2">The sequence shown here is derived from an EMBL/GenBank/DDBJ whole genome shotgun (WGS) entry which is preliminary data.</text>
</comment>
<organism evidence="2 3">
    <name type="scientific">Oedothorax gibbosus</name>
    <dbReference type="NCBI Taxonomy" id="931172"/>
    <lineage>
        <taxon>Eukaryota</taxon>
        <taxon>Metazoa</taxon>
        <taxon>Ecdysozoa</taxon>
        <taxon>Arthropoda</taxon>
        <taxon>Chelicerata</taxon>
        <taxon>Arachnida</taxon>
        <taxon>Araneae</taxon>
        <taxon>Araneomorphae</taxon>
        <taxon>Entelegynae</taxon>
        <taxon>Araneoidea</taxon>
        <taxon>Linyphiidae</taxon>
        <taxon>Erigoninae</taxon>
        <taxon>Oedothorax</taxon>
    </lineage>
</organism>